<keyword evidence="2" id="KW-0326">Glycosidase</keyword>
<accession>A0A5B8FV94</accession>
<reference evidence="4 5" key="1">
    <citation type="submission" date="2019-06" db="EMBL/GenBank/DDBJ databases">
        <title>Genome sequence of Rhodobacteraceae bacterium D4M1.</title>
        <authorList>
            <person name="Cao J."/>
        </authorList>
    </citation>
    <scope>NUCLEOTIDE SEQUENCE [LARGE SCALE GENOMIC DNA]</scope>
    <source>
        <strain evidence="4 5">D4M1</strain>
    </source>
</reference>
<evidence type="ECO:0000313" key="5">
    <source>
        <dbReference type="Proteomes" id="UP000305888"/>
    </source>
</evidence>
<dbReference type="Proteomes" id="UP000305888">
    <property type="component" value="Chromosome"/>
</dbReference>
<dbReference type="AlphaFoldDB" id="A0A5B8FV94"/>
<name>A0A5B8FV94_9RHOB</name>
<dbReference type="InterPro" id="IPR036452">
    <property type="entry name" value="Ribo_hydro-like"/>
</dbReference>
<dbReference type="GO" id="GO:0008477">
    <property type="term" value="F:purine nucleosidase activity"/>
    <property type="evidence" value="ECO:0007669"/>
    <property type="project" value="TreeGrafter"/>
</dbReference>
<dbReference type="InterPro" id="IPR001910">
    <property type="entry name" value="Inosine/uridine_hydrolase_dom"/>
</dbReference>
<feature type="domain" description="Inosine/uridine-preferring nucleoside hydrolase" evidence="3">
    <location>
        <begin position="4"/>
        <end position="286"/>
    </location>
</feature>
<organism evidence="4 5">
    <name type="scientific">Paroceanicella profunda</name>
    <dbReference type="NCBI Taxonomy" id="2579971"/>
    <lineage>
        <taxon>Bacteria</taxon>
        <taxon>Pseudomonadati</taxon>
        <taxon>Pseudomonadota</taxon>
        <taxon>Alphaproteobacteria</taxon>
        <taxon>Rhodobacterales</taxon>
        <taxon>Paracoccaceae</taxon>
        <taxon>Paroceanicella</taxon>
    </lineage>
</organism>
<sequence>MKTYIDTDPGLDDALAILAALRALELDVRGITTVAGNIGLPLTTRNAGSLVALAGREGLPVVPGAPGPLARAAIDASEIHGNDGLGAVTLPEPTEAPLDIPAADWLGTQVSEDAQILALGPLTNIAQMLRSHPNARPDRIIAMGGAIREPGNSGPKAEFNIAADPEAAAEVFASGIPLVLIPLDVTRRVRASAGWVAGLSDGPVARAAAELVSAFFQRGAGMDPTVTRPLHDPCVTIYALAPELFRGERMRLTVDLSHDGDTGALTAVPDPSSPIEVLMEVDAPGVLAALAGHLSD</sequence>
<dbReference type="GO" id="GO:0006152">
    <property type="term" value="P:purine nucleoside catabolic process"/>
    <property type="evidence" value="ECO:0007669"/>
    <property type="project" value="TreeGrafter"/>
</dbReference>
<dbReference type="Pfam" id="PF01156">
    <property type="entry name" value="IU_nuc_hydro"/>
    <property type="match status" value="1"/>
</dbReference>
<dbReference type="RefSeq" id="WP_138575662.1">
    <property type="nucleotide sequence ID" value="NZ_CP040818.1"/>
</dbReference>
<dbReference type="InterPro" id="IPR023186">
    <property type="entry name" value="IUNH"/>
</dbReference>
<dbReference type="PANTHER" id="PTHR12304:SF4">
    <property type="entry name" value="URIDINE NUCLEOSIDASE"/>
    <property type="match status" value="1"/>
</dbReference>
<dbReference type="OrthoDB" id="9797882at2"/>
<dbReference type="EMBL" id="CP040818">
    <property type="protein sequence ID" value="QDL91264.1"/>
    <property type="molecule type" value="Genomic_DNA"/>
</dbReference>
<dbReference type="SUPFAM" id="SSF53590">
    <property type="entry name" value="Nucleoside hydrolase"/>
    <property type="match status" value="1"/>
</dbReference>
<dbReference type="GO" id="GO:0005829">
    <property type="term" value="C:cytosol"/>
    <property type="evidence" value="ECO:0007669"/>
    <property type="project" value="TreeGrafter"/>
</dbReference>
<protein>
    <submittedName>
        <fullName evidence="4">Nucleoside hydrolase</fullName>
    </submittedName>
</protein>
<keyword evidence="5" id="KW-1185">Reference proteome</keyword>
<proteinExistence type="predicted"/>
<dbReference type="PANTHER" id="PTHR12304">
    <property type="entry name" value="INOSINE-URIDINE PREFERRING NUCLEOSIDE HYDROLASE"/>
    <property type="match status" value="1"/>
</dbReference>
<evidence type="ECO:0000256" key="1">
    <source>
        <dbReference type="ARBA" id="ARBA00022801"/>
    </source>
</evidence>
<evidence type="ECO:0000259" key="3">
    <source>
        <dbReference type="Pfam" id="PF01156"/>
    </source>
</evidence>
<evidence type="ECO:0000313" key="4">
    <source>
        <dbReference type="EMBL" id="QDL91264.1"/>
    </source>
</evidence>
<dbReference type="KEGG" id="ppru:FDP22_05390"/>
<gene>
    <name evidence="4" type="ORF">FDP22_05390</name>
</gene>
<keyword evidence="1 4" id="KW-0378">Hydrolase</keyword>
<evidence type="ECO:0000256" key="2">
    <source>
        <dbReference type="ARBA" id="ARBA00023295"/>
    </source>
</evidence>
<dbReference type="Gene3D" id="3.90.245.10">
    <property type="entry name" value="Ribonucleoside hydrolase-like"/>
    <property type="match status" value="1"/>
</dbReference>